<evidence type="ECO:0000313" key="2">
    <source>
        <dbReference type="Proteomes" id="UP000272471"/>
    </source>
</evidence>
<accession>A0AB74B189</accession>
<sequence length="190" mass="20687">MTQLNPAQQLLSEPTQAVGAHIDLMDPAESADYETTRKALLAVMQSSNAPISLEDIRIKPDPASGFGEYCAEKAALPAPLQAEKQELPFQIDSDGSVSLALMLSYNYGLSLPPSPDKTAIKTLLNTLAELRASQELGLIDQFDIKVMLTPKNLQDLKRARTEYLGNEGGTLLRGCRQNKLNFHSLVCSVT</sequence>
<reference evidence="1 2" key="1">
    <citation type="submission" date="2018-08" db="EMBL/GenBank/DDBJ databases">
        <title>Recombination of ecologically and evolutionarily significant loci maintains genetic cohesion in the Pseudomonas syringae species complex.</title>
        <authorList>
            <person name="Dillon M."/>
            <person name="Thakur S."/>
            <person name="Almeida R.N.D."/>
            <person name="Weir B.S."/>
            <person name="Guttman D.S."/>
        </authorList>
    </citation>
    <scope>NUCLEOTIDE SEQUENCE [LARGE SCALE GENOMIC DNA]</scope>
    <source>
        <strain evidence="1 2">ICMP 4182</strain>
    </source>
</reference>
<name>A0AB74B189_PSESG</name>
<dbReference type="EMBL" id="RBQX01000191">
    <property type="protein sequence ID" value="RMQ14543.1"/>
    <property type="molecule type" value="Genomic_DNA"/>
</dbReference>
<dbReference type="Proteomes" id="UP000272471">
    <property type="component" value="Unassembled WGS sequence"/>
</dbReference>
<proteinExistence type="predicted"/>
<comment type="caution">
    <text evidence="1">The sequence shown here is derived from an EMBL/GenBank/DDBJ whole genome shotgun (WGS) entry which is preliminary data.</text>
</comment>
<protein>
    <submittedName>
        <fullName evidence="1">Uncharacterized protein</fullName>
    </submittedName>
</protein>
<evidence type="ECO:0000313" key="1">
    <source>
        <dbReference type="EMBL" id="RMQ14543.1"/>
    </source>
</evidence>
<gene>
    <name evidence="1" type="ORF">ALQ11_03495</name>
</gene>
<organism evidence="1 2">
    <name type="scientific">Pseudomonas savastanoi pv. glycinea</name>
    <name type="common">Pseudomonas syringae pv. glycinea</name>
    <dbReference type="NCBI Taxonomy" id="318"/>
    <lineage>
        <taxon>Bacteria</taxon>
        <taxon>Pseudomonadati</taxon>
        <taxon>Pseudomonadota</taxon>
        <taxon>Gammaproteobacteria</taxon>
        <taxon>Pseudomonadales</taxon>
        <taxon>Pseudomonadaceae</taxon>
        <taxon>Pseudomonas</taxon>
    </lineage>
</organism>
<dbReference type="AlphaFoldDB" id="A0AB74B189"/>